<organism evidence="1 2">
    <name type="scientific">Vararia minispora EC-137</name>
    <dbReference type="NCBI Taxonomy" id="1314806"/>
    <lineage>
        <taxon>Eukaryota</taxon>
        <taxon>Fungi</taxon>
        <taxon>Dikarya</taxon>
        <taxon>Basidiomycota</taxon>
        <taxon>Agaricomycotina</taxon>
        <taxon>Agaricomycetes</taxon>
        <taxon>Russulales</taxon>
        <taxon>Lachnocladiaceae</taxon>
        <taxon>Vararia</taxon>
    </lineage>
</organism>
<sequence>MASNEDERPASPDVGTPADCLSTLFQSVKLPCGLIIPNRLVKAATYEHLASLFGGPPTDAHCALYAQWAAGNWGMLITGNVQVVPDHLTLGRDIVLPRSLDAPGIAPFRALERSAHRYVASGSKALVIMQLSHAGRQSPSVLGGRPLFLPAAAPSAIPLGRKATDRWFARVLYRIMFPTPRELTLEEIDYILERFVHGARVAAEAGFDGVELHAAHGYLLAQFLSPKSNVRDDCYSAGQMLLLQRIVREIRKTAPQKFVVGVKISSADFVEAGSHADKSAEARALTYVKEIAEWSSIDFIEISGGDYENPEFMLSARQVFFARFARLARAAIQNVPESRRPLILLTGGLRTKERLQDALINGHADLLGLARAATLSPHFPLRLAGGPSGPPSGGDPLVPPEPKLEYPDAPMTRLFFSALECLGILPLPKLIGAGVGMAWYTVMLHRLSKGKTADYSIGGAAAVMLMWTPELRVVALAVLICVAIVSWSWASRDE</sequence>
<gene>
    <name evidence="1" type="ORF">K488DRAFT_43257</name>
</gene>
<accession>A0ACB8QUD0</accession>
<evidence type="ECO:0000313" key="2">
    <source>
        <dbReference type="Proteomes" id="UP000814128"/>
    </source>
</evidence>
<proteinExistence type="predicted"/>
<reference evidence="1" key="1">
    <citation type="submission" date="2021-02" db="EMBL/GenBank/DDBJ databases">
        <authorList>
            <consortium name="DOE Joint Genome Institute"/>
            <person name="Ahrendt S."/>
            <person name="Looney B.P."/>
            <person name="Miyauchi S."/>
            <person name="Morin E."/>
            <person name="Drula E."/>
            <person name="Courty P.E."/>
            <person name="Chicoki N."/>
            <person name="Fauchery L."/>
            <person name="Kohler A."/>
            <person name="Kuo A."/>
            <person name="Labutti K."/>
            <person name="Pangilinan J."/>
            <person name="Lipzen A."/>
            <person name="Riley R."/>
            <person name="Andreopoulos W."/>
            <person name="He G."/>
            <person name="Johnson J."/>
            <person name="Barry K.W."/>
            <person name="Grigoriev I.V."/>
            <person name="Nagy L."/>
            <person name="Hibbett D."/>
            <person name="Henrissat B."/>
            <person name="Matheny P.B."/>
            <person name="Labbe J."/>
            <person name="Martin F."/>
        </authorList>
    </citation>
    <scope>NUCLEOTIDE SEQUENCE</scope>
    <source>
        <strain evidence="1">EC-137</strain>
    </source>
</reference>
<name>A0ACB8QUD0_9AGAM</name>
<dbReference type="EMBL" id="MU273484">
    <property type="protein sequence ID" value="KAI0035449.1"/>
    <property type="molecule type" value="Genomic_DNA"/>
</dbReference>
<keyword evidence="2" id="KW-1185">Reference proteome</keyword>
<dbReference type="Proteomes" id="UP000814128">
    <property type="component" value="Unassembled WGS sequence"/>
</dbReference>
<protein>
    <submittedName>
        <fullName evidence="1">Uncharacterized protein</fullName>
    </submittedName>
</protein>
<reference evidence="1" key="2">
    <citation type="journal article" date="2022" name="New Phytol.">
        <title>Evolutionary transition to the ectomycorrhizal habit in the genomes of a hyperdiverse lineage of mushroom-forming fungi.</title>
        <authorList>
            <person name="Looney B."/>
            <person name="Miyauchi S."/>
            <person name="Morin E."/>
            <person name="Drula E."/>
            <person name="Courty P.E."/>
            <person name="Kohler A."/>
            <person name="Kuo A."/>
            <person name="LaButti K."/>
            <person name="Pangilinan J."/>
            <person name="Lipzen A."/>
            <person name="Riley R."/>
            <person name="Andreopoulos W."/>
            <person name="He G."/>
            <person name="Johnson J."/>
            <person name="Nolan M."/>
            <person name="Tritt A."/>
            <person name="Barry K.W."/>
            <person name="Grigoriev I.V."/>
            <person name="Nagy L.G."/>
            <person name="Hibbett D."/>
            <person name="Henrissat B."/>
            <person name="Matheny P.B."/>
            <person name="Labbe J."/>
            <person name="Martin F.M."/>
        </authorList>
    </citation>
    <scope>NUCLEOTIDE SEQUENCE</scope>
    <source>
        <strain evidence="1">EC-137</strain>
    </source>
</reference>
<comment type="caution">
    <text evidence="1">The sequence shown here is derived from an EMBL/GenBank/DDBJ whole genome shotgun (WGS) entry which is preliminary data.</text>
</comment>
<evidence type="ECO:0000313" key="1">
    <source>
        <dbReference type="EMBL" id="KAI0035449.1"/>
    </source>
</evidence>